<dbReference type="EMBL" id="JAVFWL010000006">
    <property type="protein sequence ID" value="KAK6764459.1"/>
    <property type="molecule type" value="Genomic_DNA"/>
</dbReference>
<name>A0ABR1EP71_NECAM</name>
<evidence type="ECO:0008006" key="3">
    <source>
        <dbReference type="Google" id="ProtNLM"/>
    </source>
</evidence>
<proteinExistence type="predicted"/>
<dbReference type="Proteomes" id="UP001303046">
    <property type="component" value="Unassembled WGS sequence"/>
</dbReference>
<protein>
    <recommendedName>
        <fullName evidence="3">Reverse transcriptase domain-containing protein</fullName>
    </recommendedName>
</protein>
<organism evidence="1 2">
    <name type="scientific">Necator americanus</name>
    <name type="common">Human hookworm</name>
    <dbReference type="NCBI Taxonomy" id="51031"/>
    <lineage>
        <taxon>Eukaryota</taxon>
        <taxon>Metazoa</taxon>
        <taxon>Ecdysozoa</taxon>
        <taxon>Nematoda</taxon>
        <taxon>Chromadorea</taxon>
        <taxon>Rhabditida</taxon>
        <taxon>Rhabditina</taxon>
        <taxon>Rhabditomorpha</taxon>
        <taxon>Strongyloidea</taxon>
        <taxon>Ancylostomatidae</taxon>
        <taxon>Bunostominae</taxon>
        <taxon>Necator</taxon>
    </lineage>
</organism>
<evidence type="ECO:0000313" key="2">
    <source>
        <dbReference type="Proteomes" id="UP001303046"/>
    </source>
</evidence>
<evidence type="ECO:0000313" key="1">
    <source>
        <dbReference type="EMBL" id="KAK6764459.1"/>
    </source>
</evidence>
<accession>A0ABR1EP71</accession>
<reference evidence="1 2" key="1">
    <citation type="submission" date="2023-08" db="EMBL/GenBank/DDBJ databases">
        <title>A Necator americanus chromosomal reference genome.</title>
        <authorList>
            <person name="Ilik V."/>
            <person name="Petrzelkova K.J."/>
            <person name="Pardy F."/>
            <person name="Fuh T."/>
            <person name="Niatou-Singa F.S."/>
            <person name="Gouil Q."/>
            <person name="Baker L."/>
            <person name="Ritchie M.E."/>
            <person name="Jex A.R."/>
            <person name="Gazzola D."/>
            <person name="Li H."/>
            <person name="Toshio Fujiwara R."/>
            <person name="Zhan B."/>
            <person name="Aroian R.V."/>
            <person name="Pafco B."/>
            <person name="Schwarz E.M."/>
        </authorList>
    </citation>
    <scope>NUCLEOTIDE SEQUENCE [LARGE SCALE GENOMIC DNA]</scope>
    <source>
        <strain evidence="1 2">Aroian</strain>
        <tissue evidence="1">Whole animal</tissue>
    </source>
</reference>
<gene>
    <name evidence="1" type="primary">Necator_chrX.g24852</name>
    <name evidence="1" type="ORF">RB195_024687</name>
</gene>
<keyword evidence="2" id="KW-1185">Reference proteome</keyword>
<dbReference type="PANTHER" id="PTHR19446">
    <property type="entry name" value="REVERSE TRANSCRIPTASES"/>
    <property type="match status" value="1"/>
</dbReference>
<comment type="caution">
    <text evidence="1">The sequence shown here is derived from an EMBL/GenBank/DDBJ whole genome shotgun (WGS) entry which is preliminary data.</text>
</comment>
<sequence>MYKVLERIILDRHIKHRDKQAGFRSGRSTNNQVFIITIVIEIWPRYSKLMQLAFLDFEAAFDSPHRGRPLDALCTDVTRGKLVRLLGDWSKTVEGPFLFNFAIDDIMRSEDQCRADIVLAPSWCPLTDLEYSDDVVIFAGSTTKLQQ</sequence>